<feature type="region of interest" description="Disordered" evidence="1">
    <location>
        <begin position="1"/>
        <end position="48"/>
    </location>
</feature>
<feature type="compositionally biased region" description="Basic and acidic residues" evidence="1">
    <location>
        <begin position="386"/>
        <end position="395"/>
    </location>
</feature>
<dbReference type="PANTHER" id="PTHR12785:SF6">
    <property type="entry name" value="SPLICING FACTOR 3B SUBUNIT 2"/>
    <property type="match status" value="1"/>
</dbReference>
<feature type="region of interest" description="Disordered" evidence="1">
    <location>
        <begin position="430"/>
        <end position="469"/>
    </location>
</feature>
<organism evidence="4 5">
    <name type="scientific">Candida dubliniensis (strain CD36 / ATCC MYA-646 / CBS 7987 / NCPF 3949 / NRRL Y-17841)</name>
    <name type="common">Yeast</name>
    <dbReference type="NCBI Taxonomy" id="573826"/>
    <lineage>
        <taxon>Eukaryota</taxon>
        <taxon>Fungi</taxon>
        <taxon>Dikarya</taxon>
        <taxon>Ascomycota</taxon>
        <taxon>Saccharomycotina</taxon>
        <taxon>Pichiomycetes</taxon>
        <taxon>Debaryomycetaceae</taxon>
        <taxon>Candida/Lodderomyces clade</taxon>
        <taxon>Candida</taxon>
    </lineage>
</organism>
<dbReference type="EMBL" id="FM992695">
    <property type="protein sequence ID" value="CAX40476.1"/>
    <property type="molecule type" value="Genomic_DNA"/>
</dbReference>
<dbReference type="OrthoDB" id="10260794at2759"/>
<dbReference type="AlphaFoldDB" id="B9WN09"/>
<dbReference type="GeneID" id="8049502"/>
<feature type="compositionally biased region" description="Basic residues" evidence="1">
    <location>
        <begin position="1"/>
        <end position="17"/>
    </location>
</feature>
<dbReference type="Pfam" id="PF04037">
    <property type="entry name" value="DUF382"/>
    <property type="match status" value="1"/>
</dbReference>
<dbReference type="InterPro" id="IPR007180">
    <property type="entry name" value="DUF382"/>
</dbReference>
<dbReference type="Pfam" id="PF04046">
    <property type="entry name" value="PSP"/>
    <property type="match status" value="1"/>
</dbReference>
<dbReference type="InterPro" id="IPR006568">
    <property type="entry name" value="PSP_pro-rich"/>
</dbReference>
<evidence type="ECO:0000259" key="2">
    <source>
        <dbReference type="SMART" id="SM00581"/>
    </source>
</evidence>
<dbReference type="InterPro" id="IPR052584">
    <property type="entry name" value="U2_snRNP_Complex_Component"/>
</dbReference>
<feature type="region of interest" description="Disordered" evidence="1">
    <location>
        <begin position="349"/>
        <end position="413"/>
    </location>
</feature>
<evidence type="ECO:0000313" key="3">
    <source>
        <dbReference type="CGD" id="CAL0000165579"/>
    </source>
</evidence>
<dbReference type="VEuPathDB" id="FungiDB:CD36_35100"/>
<sequence length="469" mass="54173">MAPKRSKNQIRREKLKQRKLEKQEVETNEGVNSKKPEVEQQHTTINVQIDDDPLFEQFQSVLNKFNNPQQIEDSKQENAKDSKDLVYQNIDSSDNESSGEDISDEETQLTTQQQQQLSKRQLRIQNKIPLAKLRSSVKFPQVVEWYDADSKDPYLLIAMKSQPNIIPIPSHWSSKRDYLSSRRGIEKLPYQLPKYIQATGISEMRSVGRDSRTLRQQQREKIQPKMGRLDMDYEKLYEAFYKFQTKPRVLPYGELFEEGKHSNDELVTKAAKIKPGIISLEMRSALGMPPNDVSIPPAWVTIMRDIGKPPSYKELLIPGLDIKYSNMGYKDKNSSSRREKLKHWGTLNTAIESSDEDEDEDEEDSVVVSDSTEANNRIDPGQQPSKKQDEPKEPSLNEILAGLSSANDNSKEEKKLYKIIKEKKIKDDDSLTGYTYDFNNDSVNDYTSNEDSKTPEEKEQTEETEEFKF</sequence>
<feature type="compositionally biased region" description="Polar residues" evidence="1">
    <location>
        <begin position="437"/>
        <end position="449"/>
    </location>
</feature>
<dbReference type="GO" id="GO:0005634">
    <property type="term" value="C:nucleus"/>
    <property type="evidence" value="ECO:0007669"/>
    <property type="project" value="InterPro"/>
</dbReference>
<evidence type="ECO:0000313" key="5">
    <source>
        <dbReference type="Proteomes" id="UP000002605"/>
    </source>
</evidence>
<name>B9WN09_CANDC</name>
<dbReference type="HOGENOM" id="CLU_014435_2_0_1"/>
<evidence type="ECO:0000313" key="4">
    <source>
        <dbReference type="EMBL" id="CAX40476.1"/>
    </source>
</evidence>
<feature type="region of interest" description="Disordered" evidence="1">
    <location>
        <begin position="90"/>
        <end position="114"/>
    </location>
</feature>
<evidence type="ECO:0000256" key="1">
    <source>
        <dbReference type="SAM" id="MobiDB-lite"/>
    </source>
</evidence>
<dbReference type="RefSeq" id="XP_002422468.1">
    <property type="nucleotide sequence ID" value="XM_002422423.1"/>
</dbReference>
<gene>
    <name evidence="3" type="ordered locus">Cd36_35100</name>
    <name evidence="4" type="ORF">CD36_35100</name>
</gene>
<feature type="compositionally biased region" description="Acidic residues" evidence="1">
    <location>
        <begin position="93"/>
        <end position="107"/>
    </location>
</feature>
<protein>
    <submittedName>
        <fullName evidence="4">U2 snRNP protein, putative</fullName>
    </submittedName>
</protein>
<dbReference type="Proteomes" id="UP000002605">
    <property type="component" value="Chromosome R"/>
</dbReference>
<reference evidence="4 5" key="1">
    <citation type="journal article" date="2009" name="Genome Res.">
        <title>Comparative genomics of the fungal pathogens Candida dubliniensis and Candida albicans.</title>
        <authorList>
            <person name="Jackson A.P."/>
            <person name="Gamble J.A."/>
            <person name="Yeomans T."/>
            <person name="Moran G.P."/>
            <person name="Saunders D."/>
            <person name="Harris D."/>
            <person name="Aslett M."/>
            <person name="Barrell J.F."/>
            <person name="Butler G."/>
            <person name="Citiulo F."/>
            <person name="Coleman D.C."/>
            <person name="de Groot P.W.J."/>
            <person name="Goodwin T.J."/>
            <person name="Quail M.A."/>
            <person name="McQuillan J."/>
            <person name="Munro C.A."/>
            <person name="Pain A."/>
            <person name="Poulter R.T."/>
            <person name="Rajandream M.A."/>
            <person name="Renauld H."/>
            <person name="Spiering M.J."/>
            <person name="Tivey A."/>
            <person name="Gow N.A.R."/>
            <person name="Barrell B."/>
            <person name="Sullivan D.J."/>
            <person name="Berriman M."/>
        </authorList>
    </citation>
    <scope>NUCLEOTIDE SEQUENCE [LARGE SCALE GENOMIC DNA]</scope>
    <source>
        <strain evidence="5">CD36 / ATCC MYA-646 / CBS 7987 / NCPF 3949 / NRRL Y-17841</strain>
    </source>
</reference>
<dbReference type="KEGG" id="cdu:CD36_35100"/>
<feature type="domain" description="PSP proline-rich" evidence="2">
    <location>
        <begin position="270"/>
        <end position="324"/>
    </location>
</feature>
<dbReference type="CGD" id="CAL0000165579">
    <property type="gene designation" value="Cd36_35100"/>
</dbReference>
<dbReference type="SMART" id="SM00581">
    <property type="entry name" value="PSP"/>
    <property type="match status" value="1"/>
</dbReference>
<feature type="compositionally biased region" description="Acidic residues" evidence="1">
    <location>
        <begin position="459"/>
        <end position="469"/>
    </location>
</feature>
<dbReference type="PANTHER" id="PTHR12785">
    <property type="entry name" value="SPLICING FACTOR 3B"/>
    <property type="match status" value="1"/>
</dbReference>
<feature type="compositionally biased region" description="Acidic residues" evidence="1">
    <location>
        <begin position="353"/>
        <end position="365"/>
    </location>
</feature>
<proteinExistence type="predicted"/>
<keyword evidence="5" id="KW-1185">Reference proteome</keyword>
<dbReference type="eggNOG" id="KOG2330">
    <property type="taxonomic scope" value="Eukaryota"/>
</dbReference>
<accession>B9WN09</accession>